<sequence length="157" mass="17773">MTNIERAQARFQELRSRKDKVTAAELDELWAELPTVSATEITGRWQGDEFVTGHPLNGQLAVIGWYGKEFHSLTDVKPLLCRDESGELYSNVEAGKGEASLWNVEFRGEVTATMVYDGQPILDHFKRVDQHTLLGVMNGKQVLTPTGDHFYFFLERA</sequence>
<dbReference type="Proteomes" id="UP000533598">
    <property type="component" value="Unassembled WGS sequence"/>
</dbReference>
<evidence type="ECO:0000259" key="2">
    <source>
        <dbReference type="Pfam" id="PF14232"/>
    </source>
</evidence>
<dbReference type="Pfam" id="PF14232">
    <property type="entry name" value="DUF4334"/>
    <property type="match status" value="1"/>
</dbReference>
<dbReference type="InterPro" id="IPR025568">
    <property type="entry name" value="DUF4334"/>
</dbReference>
<gene>
    <name evidence="3" type="ORF">HNR67_004222</name>
</gene>
<dbReference type="RefSeq" id="WP_185003973.1">
    <property type="nucleotide sequence ID" value="NZ_BAAAUI010000041.1"/>
</dbReference>
<dbReference type="Pfam" id="PF14231">
    <property type="entry name" value="GXWXG"/>
    <property type="match status" value="1"/>
</dbReference>
<reference evidence="3 4" key="1">
    <citation type="submission" date="2020-08" db="EMBL/GenBank/DDBJ databases">
        <title>Sequencing the genomes of 1000 actinobacteria strains.</title>
        <authorList>
            <person name="Klenk H.-P."/>
        </authorList>
    </citation>
    <scope>NUCLEOTIDE SEQUENCE [LARGE SCALE GENOMIC DNA]</scope>
    <source>
        <strain evidence="3 4">DSM 44230</strain>
    </source>
</reference>
<comment type="caution">
    <text evidence="3">The sequence shown here is derived from an EMBL/GenBank/DDBJ whole genome shotgun (WGS) entry which is preliminary data.</text>
</comment>
<evidence type="ECO:0008006" key="5">
    <source>
        <dbReference type="Google" id="ProtNLM"/>
    </source>
</evidence>
<evidence type="ECO:0000313" key="4">
    <source>
        <dbReference type="Proteomes" id="UP000533598"/>
    </source>
</evidence>
<name>A0A7W7CBJ8_9PSEU</name>
<feature type="domain" description="DUF4334" evidence="2">
    <location>
        <begin position="97"/>
        <end position="156"/>
    </location>
</feature>
<keyword evidence="4" id="KW-1185">Reference proteome</keyword>
<organism evidence="3 4">
    <name type="scientific">Crossiella cryophila</name>
    <dbReference type="NCBI Taxonomy" id="43355"/>
    <lineage>
        <taxon>Bacteria</taxon>
        <taxon>Bacillati</taxon>
        <taxon>Actinomycetota</taxon>
        <taxon>Actinomycetes</taxon>
        <taxon>Pseudonocardiales</taxon>
        <taxon>Pseudonocardiaceae</taxon>
        <taxon>Crossiella</taxon>
    </lineage>
</organism>
<dbReference type="AlphaFoldDB" id="A0A7W7CBJ8"/>
<dbReference type="InterPro" id="IPR025951">
    <property type="entry name" value="GXWXG_dom"/>
</dbReference>
<feature type="domain" description="GXWXG" evidence="1">
    <location>
        <begin position="28"/>
        <end position="86"/>
    </location>
</feature>
<evidence type="ECO:0000259" key="1">
    <source>
        <dbReference type="Pfam" id="PF14231"/>
    </source>
</evidence>
<protein>
    <recommendedName>
        <fullName evidence="5">GXWXG protein</fullName>
    </recommendedName>
</protein>
<proteinExistence type="predicted"/>
<evidence type="ECO:0000313" key="3">
    <source>
        <dbReference type="EMBL" id="MBB4678104.1"/>
    </source>
</evidence>
<accession>A0A7W7CBJ8</accession>
<dbReference type="EMBL" id="JACHMH010000001">
    <property type="protein sequence ID" value="MBB4678104.1"/>
    <property type="molecule type" value="Genomic_DNA"/>
</dbReference>
<dbReference type="Gene3D" id="2.40.128.580">
    <property type="entry name" value="GXWXG domain"/>
    <property type="match status" value="1"/>
</dbReference>